<reference evidence="1" key="1">
    <citation type="submission" date="2021-03" db="EMBL/GenBank/DDBJ databases">
        <title>Draft genome sequence of rust myrtle Austropuccinia psidii MF-1, a brazilian biotype.</title>
        <authorList>
            <person name="Quecine M.C."/>
            <person name="Pachon D.M.R."/>
            <person name="Bonatelli M.L."/>
            <person name="Correr F.H."/>
            <person name="Franceschini L.M."/>
            <person name="Leite T.F."/>
            <person name="Margarido G.R.A."/>
            <person name="Almeida C.A."/>
            <person name="Ferrarezi J.A."/>
            <person name="Labate C.A."/>
        </authorList>
    </citation>
    <scope>NUCLEOTIDE SEQUENCE</scope>
    <source>
        <strain evidence="1">MF-1</strain>
    </source>
</reference>
<dbReference type="EMBL" id="AVOT02013534">
    <property type="protein sequence ID" value="MBW0496288.1"/>
    <property type="molecule type" value="Genomic_DNA"/>
</dbReference>
<name>A0A9Q3D8M3_9BASI</name>
<sequence length="147" mass="16776">MQWRISLIEQELVKPGSETLHNPKMVPKVSRGDKRPVLKCHKCGSTSHFANTFTKNTKINEVQVIEEVQCAKEKEESDQDSEVSEETPVGDYYIEKITAFFEVTEVHTHLPKYIEDFYNLINIQDSRMCKTEPGRGKGYTAGASHIT</sequence>
<comment type="caution">
    <text evidence="1">The sequence shown here is derived from an EMBL/GenBank/DDBJ whole genome shotgun (WGS) entry which is preliminary data.</text>
</comment>
<protein>
    <submittedName>
        <fullName evidence="1">Uncharacterized protein</fullName>
    </submittedName>
</protein>
<proteinExistence type="predicted"/>
<organism evidence="1 2">
    <name type="scientific">Austropuccinia psidii MF-1</name>
    <dbReference type="NCBI Taxonomy" id="1389203"/>
    <lineage>
        <taxon>Eukaryota</taxon>
        <taxon>Fungi</taxon>
        <taxon>Dikarya</taxon>
        <taxon>Basidiomycota</taxon>
        <taxon>Pucciniomycotina</taxon>
        <taxon>Pucciniomycetes</taxon>
        <taxon>Pucciniales</taxon>
        <taxon>Sphaerophragmiaceae</taxon>
        <taxon>Austropuccinia</taxon>
    </lineage>
</organism>
<accession>A0A9Q3D8M3</accession>
<dbReference type="AlphaFoldDB" id="A0A9Q3D8M3"/>
<dbReference type="Proteomes" id="UP000765509">
    <property type="component" value="Unassembled WGS sequence"/>
</dbReference>
<evidence type="ECO:0000313" key="1">
    <source>
        <dbReference type="EMBL" id="MBW0496288.1"/>
    </source>
</evidence>
<keyword evidence="2" id="KW-1185">Reference proteome</keyword>
<evidence type="ECO:0000313" key="2">
    <source>
        <dbReference type="Proteomes" id="UP000765509"/>
    </source>
</evidence>
<gene>
    <name evidence="1" type="ORF">O181_036003</name>
</gene>